<accession>A0AAD4KP16</accession>
<comment type="caution">
    <text evidence="3">The sequence shown here is derived from an EMBL/GenBank/DDBJ whole genome shotgun (WGS) entry which is preliminary data.</text>
</comment>
<dbReference type="InterPro" id="IPR023473">
    <property type="entry name" value="AMMECR1"/>
</dbReference>
<dbReference type="NCBIfam" id="TIGR00296">
    <property type="entry name" value="TIGR00296 family protein"/>
    <property type="match status" value="1"/>
</dbReference>
<name>A0AAD4KP16_9EURO</name>
<dbReference type="PANTHER" id="PTHR13016:SF0">
    <property type="entry name" value="AMME SYNDROME CANDIDATE GENE 1 PROTEIN"/>
    <property type="match status" value="1"/>
</dbReference>
<protein>
    <submittedName>
        <fullName evidence="3">AMMECR1 family protein</fullName>
    </submittedName>
</protein>
<proteinExistence type="predicted"/>
<dbReference type="RefSeq" id="XP_046071068.1">
    <property type="nucleotide sequence ID" value="XM_046213134.1"/>
</dbReference>
<dbReference type="Gene3D" id="3.30.700.20">
    <property type="entry name" value="Hypothetical protein ph0010, domain 1"/>
    <property type="match status" value="1"/>
</dbReference>
<reference evidence="3" key="1">
    <citation type="submission" date="2021-12" db="EMBL/GenBank/DDBJ databases">
        <title>Convergent genome expansion in fungi linked to evolution of root-endophyte symbiosis.</title>
        <authorList>
            <consortium name="DOE Joint Genome Institute"/>
            <person name="Ke Y.-H."/>
            <person name="Bonito G."/>
            <person name="Liao H.-L."/>
            <person name="Looney B."/>
            <person name="Rojas-Flechas A."/>
            <person name="Nash J."/>
            <person name="Hameed K."/>
            <person name="Schadt C."/>
            <person name="Martin F."/>
            <person name="Crous P.W."/>
            <person name="Miettinen O."/>
            <person name="Magnuson J.K."/>
            <person name="Labbe J."/>
            <person name="Jacobson D."/>
            <person name="Doktycz M.J."/>
            <person name="Veneault-Fourrey C."/>
            <person name="Kuo A."/>
            <person name="Mondo S."/>
            <person name="Calhoun S."/>
            <person name="Riley R."/>
            <person name="Ohm R."/>
            <person name="LaButti K."/>
            <person name="Andreopoulos B."/>
            <person name="Pangilinan J."/>
            <person name="Nolan M."/>
            <person name="Tritt A."/>
            <person name="Clum A."/>
            <person name="Lipzen A."/>
            <person name="Daum C."/>
            <person name="Barry K."/>
            <person name="Grigoriev I.V."/>
            <person name="Vilgalys R."/>
        </authorList>
    </citation>
    <scope>NUCLEOTIDE SEQUENCE</scope>
    <source>
        <strain evidence="3">PMI_201</strain>
    </source>
</reference>
<dbReference type="Proteomes" id="UP001201262">
    <property type="component" value="Unassembled WGS sequence"/>
</dbReference>
<feature type="compositionally biased region" description="Low complexity" evidence="1">
    <location>
        <begin position="79"/>
        <end position="102"/>
    </location>
</feature>
<dbReference type="InterPro" id="IPR036071">
    <property type="entry name" value="AMMECR1_dom_sf"/>
</dbReference>
<dbReference type="GeneID" id="70243421"/>
<dbReference type="EMBL" id="JAJTJA010000007">
    <property type="protein sequence ID" value="KAH8696130.1"/>
    <property type="molecule type" value="Genomic_DNA"/>
</dbReference>
<evidence type="ECO:0000259" key="2">
    <source>
        <dbReference type="PROSITE" id="PS51112"/>
    </source>
</evidence>
<sequence>MASPAHCFYCFESLAASFKHEEPPSLAAIENSYWQFSQSKKLAAVGDKAIAGEKEEEVTEQAAKPPYISRLQHDEPSDSSSTTTLSATSSRSALSNSTNLTTPDESLDPNRSELSEESYPVFVTWNLISRHGHKSLRGCVGTFEAQKLSHVLKTYARISAFDDIRFSPIPSSQLPSLSCFLTLLGNFEPCTDALDWELGIHGLRISFIYRNRRYGSTYLPDVAPEQGWSKEETVESLMRKAGWDGAGSGSVAKRILRGGSTSGPTNNRKPWEEVSDFKAIRYQGLTAAADYSEWQEWRKWVEADESRLELLQQS</sequence>
<organism evidence="3 4">
    <name type="scientific">Talaromyces proteolyticus</name>
    <dbReference type="NCBI Taxonomy" id="1131652"/>
    <lineage>
        <taxon>Eukaryota</taxon>
        <taxon>Fungi</taxon>
        <taxon>Dikarya</taxon>
        <taxon>Ascomycota</taxon>
        <taxon>Pezizomycotina</taxon>
        <taxon>Eurotiomycetes</taxon>
        <taxon>Eurotiomycetidae</taxon>
        <taxon>Eurotiales</taxon>
        <taxon>Trichocomaceae</taxon>
        <taxon>Talaromyces</taxon>
        <taxon>Talaromyces sect. Bacilispori</taxon>
    </lineage>
</organism>
<dbReference type="SUPFAM" id="SSF143447">
    <property type="entry name" value="AMMECR1-like"/>
    <property type="match status" value="1"/>
</dbReference>
<feature type="region of interest" description="Disordered" evidence="1">
    <location>
        <begin position="53"/>
        <end position="113"/>
    </location>
</feature>
<dbReference type="PANTHER" id="PTHR13016">
    <property type="entry name" value="AMMECR1 HOMOLOG"/>
    <property type="match status" value="1"/>
</dbReference>
<dbReference type="Pfam" id="PF01871">
    <property type="entry name" value="AMMECR1"/>
    <property type="match status" value="1"/>
</dbReference>
<dbReference type="InterPro" id="IPR027485">
    <property type="entry name" value="AMMECR1_N"/>
</dbReference>
<dbReference type="InterPro" id="IPR002733">
    <property type="entry name" value="AMMECR1_domain"/>
</dbReference>
<keyword evidence="4" id="KW-1185">Reference proteome</keyword>
<evidence type="ECO:0000256" key="1">
    <source>
        <dbReference type="SAM" id="MobiDB-lite"/>
    </source>
</evidence>
<feature type="domain" description="AMMECR1" evidence="2">
    <location>
        <begin position="77"/>
        <end position="298"/>
    </location>
</feature>
<dbReference type="AlphaFoldDB" id="A0AAD4KP16"/>
<evidence type="ECO:0000313" key="4">
    <source>
        <dbReference type="Proteomes" id="UP001201262"/>
    </source>
</evidence>
<evidence type="ECO:0000313" key="3">
    <source>
        <dbReference type="EMBL" id="KAH8696130.1"/>
    </source>
</evidence>
<dbReference type="PROSITE" id="PS51112">
    <property type="entry name" value="AMMECR1"/>
    <property type="match status" value="1"/>
</dbReference>
<gene>
    <name evidence="3" type="ORF">BGW36DRAFT_342681</name>
</gene>